<evidence type="ECO:0000259" key="8">
    <source>
        <dbReference type="Pfam" id="PF02163"/>
    </source>
</evidence>
<reference evidence="9 10" key="1">
    <citation type="submission" date="2020-05" db="EMBL/GenBank/DDBJ databases">
        <title>Hymenobacter terrestris sp. nov. and Hymenobacter lapidiphilus sp. nov., isolated from regoliths in Antarctica.</title>
        <authorList>
            <person name="Sedlacek I."/>
            <person name="Pantucek R."/>
            <person name="Zeman M."/>
            <person name="Holochova P."/>
            <person name="Kralova S."/>
            <person name="Stankova E."/>
            <person name="Sedo O."/>
            <person name="Micenkova L."/>
            <person name="Svec P."/>
            <person name="Gupta V."/>
            <person name="Sood U."/>
            <person name="Korpole U.S."/>
            <person name="Lal R."/>
        </authorList>
    </citation>
    <scope>NUCLEOTIDE SEQUENCE [LARGE SCALE GENOMIC DNA]</scope>
    <source>
        <strain evidence="9 10">P5252</strain>
    </source>
</reference>
<dbReference type="Pfam" id="PF02163">
    <property type="entry name" value="Peptidase_M50"/>
    <property type="match status" value="1"/>
</dbReference>
<evidence type="ECO:0000256" key="6">
    <source>
        <dbReference type="ARBA" id="ARBA00023136"/>
    </source>
</evidence>
<feature type="domain" description="Peptidase M50" evidence="8">
    <location>
        <begin position="52"/>
        <end position="317"/>
    </location>
</feature>
<dbReference type="Proteomes" id="UP000626554">
    <property type="component" value="Unassembled WGS sequence"/>
</dbReference>
<evidence type="ECO:0000256" key="3">
    <source>
        <dbReference type="ARBA" id="ARBA00007931"/>
    </source>
</evidence>
<feature type="transmembrane region" description="Helical" evidence="7">
    <location>
        <begin position="127"/>
        <end position="153"/>
    </location>
</feature>
<evidence type="ECO:0000256" key="7">
    <source>
        <dbReference type="SAM" id="Phobius"/>
    </source>
</evidence>
<dbReference type="EMBL" id="JABKAV010000083">
    <property type="protein sequence ID" value="NVO86522.1"/>
    <property type="molecule type" value="Genomic_DNA"/>
</dbReference>
<organism evidence="9 10">
    <name type="scientific">Hymenobacter terrestris</name>
    <dbReference type="NCBI Taxonomy" id="2748310"/>
    <lineage>
        <taxon>Bacteria</taxon>
        <taxon>Pseudomonadati</taxon>
        <taxon>Bacteroidota</taxon>
        <taxon>Cytophagia</taxon>
        <taxon>Cytophagales</taxon>
        <taxon>Hymenobacteraceae</taxon>
        <taxon>Hymenobacter</taxon>
    </lineage>
</organism>
<keyword evidence="5 7" id="KW-1133">Transmembrane helix</keyword>
<sequence>MKKPGILFFFACGLLGGLVGYGMARYLPDSQFRPVFQTSAGPAEGVAKFGVALLALWAALALHELGHLLTGLAQGFRFLLFVAGLLGVRRHPRTDRVQFYLNRDLALAGGVAATAPTRRGPHLRRQLAAICAAGPLASLLVAVGALTGGQYLLGTAALASPTGRVGIFFLIVLGLSSGLLLLATTIPTRTGPFFTDRARFFRLLGGGPAAATEQAQLELLAHTQSGQPYATLDSDQLALLLADEEPLVRCFAHFMAYYRSLDRAEELAALTHIRAADELANNQPQLFRDEISKERAFAEAFVARDTTAAEQAWHTIKPALRQTPTAQHYLVQAALALAHQNIQEARRLAHEGQQALPATSTKSEDALQAKVLRRLIEILPAETLQTTP</sequence>
<comment type="similarity">
    <text evidence="3">Belongs to the peptidase M50B family.</text>
</comment>
<evidence type="ECO:0000256" key="4">
    <source>
        <dbReference type="ARBA" id="ARBA00022692"/>
    </source>
</evidence>
<feature type="transmembrane region" description="Helical" evidence="7">
    <location>
        <begin position="165"/>
        <end position="183"/>
    </location>
</feature>
<evidence type="ECO:0000313" key="10">
    <source>
        <dbReference type="Proteomes" id="UP000626554"/>
    </source>
</evidence>
<comment type="subcellular location">
    <subcellularLocation>
        <location evidence="2">Membrane</location>
        <topology evidence="2">Multi-pass membrane protein</topology>
    </subcellularLocation>
</comment>
<evidence type="ECO:0000256" key="5">
    <source>
        <dbReference type="ARBA" id="ARBA00022989"/>
    </source>
</evidence>
<accession>A0ABX2Q8G1</accession>
<evidence type="ECO:0000256" key="1">
    <source>
        <dbReference type="ARBA" id="ARBA00001947"/>
    </source>
</evidence>
<dbReference type="RefSeq" id="WP_176901254.1">
    <property type="nucleotide sequence ID" value="NZ_JABKAV010000083.1"/>
</dbReference>
<name>A0ABX2Q8G1_9BACT</name>
<evidence type="ECO:0000256" key="2">
    <source>
        <dbReference type="ARBA" id="ARBA00004141"/>
    </source>
</evidence>
<dbReference type="InterPro" id="IPR008915">
    <property type="entry name" value="Peptidase_M50"/>
</dbReference>
<proteinExistence type="inferred from homology"/>
<keyword evidence="10" id="KW-1185">Reference proteome</keyword>
<protein>
    <submittedName>
        <fullName evidence="9">M50 family metallopeptidase</fullName>
    </submittedName>
</protein>
<gene>
    <name evidence="9" type="ORF">HW556_16680</name>
</gene>
<comment type="caution">
    <text evidence="9">The sequence shown here is derived from an EMBL/GenBank/DDBJ whole genome shotgun (WGS) entry which is preliminary data.</text>
</comment>
<comment type="cofactor">
    <cofactor evidence="1">
        <name>Zn(2+)</name>
        <dbReference type="ChEBI" id="CHEBI:29105"/>
    </cofactor>
</comment>
<feature type="transmembrane region" description="Helical" evidence="7">
    <location>
        <begin position="6"/>
        <end position="24"/>
    </location>
</feature>
<evidence type="ECO:0000313" key="9">
    <source>
        <dbReference type="EMBL" id="NVO86522.1"/>
    </source>
</evidence>
<keyword evidence="6 7" id="KW-0472">Membrane</keyword>
<feature type="transmembrane region" description="Helical" evidence="7">
    <location>
        <begin position="68"/>
        <end position="88"/>
    </location>
</feature>
<keyword evidence="4 7" id="KW-0812">Transmembrane</keyword>